<evidence type="ECO:0000313" key="3">
    <source>
        <dbReference type="Proteomes" id="UP000579647"/>
    </source>
</evidence>
<accession>A0A840W3S9</accession>
<gene>
    <name evidence="2" type="ORF">HNR07_001859</name>
</gene>
<feature type="compositionally biased region" description="Basic and acidic residues" evidence="1">
    <location>
        <begin position="28"/>
        <end position="45"/>
    </location>
</feature>
<protein>
    <submittedName>
        <fullName evidence="2">Uncharacterized protein</fullName>
    </submittedName>
</protein>
<dbReference type="AlphaFoldDB" id="A0A840W3S9"/>
<feature type="compositionally biased region" description="Pro residues" evidence="1">
    <location>
        <begin position="1"/>
        <end position="12"/>
    </location>
</feature>
<dbReference type="EMBL" id="JACHDO010000001">
    <property type="protein sequence ID" value="MBB5490722.1"/>
    <property type="molecule type" value="Genomic_DNA"/>
</dbReference>
<comment type="caution">
    <text evidence="2">The sequence shown here is derived from an EMBL/GenBank/DDBJ whole genome shotgun (WGS) entry which is preliminary data.</text>
</comment>
<organism evidence="2 3">
    <name type="scientific">Nocardiopsis metallicus</name>
    <dbReference type="NCBI Taxonomy" id="179819"/>
    <lineage>
        <taxon>Bacteria</taxon>
        <taxon>Bacillati</taxon>
        <taxon>Actinomycetota</taxon>
        <taxon>Actinomycetes</taxon>
        <taxon>Streptosporangiales</taxon>
        <taxon>Nocardiopsidaceae</taxon>
        <taxon>Nocardiopsis</taxon>
    </lineage>
</organism>
<keyword evidence="3" id="KW-1185">Reference proteome</keyword>
<sequence>MPPRPPRSPSPQLPRAHPAGRGSPGRVTRRDLVNRPRPGGEHRADGGFPLSEAGYANGTWPLSEVAVGAVGLAAALAATALPFRALTAGHLRRLPGIAVLLLVPLPLVLG</sequence>
<evidence type="ECO:0000313" key="2">
    <source>
        <dbReference type="EMBL" id="MBB5490722.1"/>
    </source>
</evidence>
<feature type="region of interest" description="Disordered" evidence="1">
    <location>
        <begin position="1"/>
        <end position="50"/>
    </location>
</feature>
<proteinExistence type="predicted"/>
<dbReference type="Proteomes" id="UP000579647">
    <property type="component" value="Unassembled WGS sequence"/>
</dbReference>
<evidence type="ECO:0000256" key="1">
    <source>
        <dbReference type="SAM" id="MobiDB-lite"/>
    </source>
</evidence>
<name>A0A840W3S9_9ACTN</name>
<reference evidence="2 3" key="1">
    <citation type="submission" date="2020-08" db="EMBL/GenBank/DDBJ databases">
        <title>Sequencing the genomes of 1000 actinobacteria strains.</title>
        <authorList>
            <person name="Klenk H.-P."/>
        </authorList>
    </citation>
    <scope>NUCLEOTIDE SEQUENCE [LARGE SCALE GENOMIC DNA]</scope>
    <source>
        <strain evidence="2 3">DSM 44598</strain>
    </source>
</reference>